<evidence type="ECO:0000256" key="2">
    <source>
        <dbReference type="ARBA" id="ARBA00004947"/>
    </source>
</evidence>
<keyword evidence="8 14" id="KW-0479">Metal-binding</keyword>
<name>A0AAV5ASA7_9FLAO</name>
<evidence type="ECO:0000256" key="1">
    <source>
        <dbReference type="ARBA" id="ARBA00001107"/>
    </source>
</evidence>
<dbReference type="NCBIfam" id="NF008724">
    <property type="entry name" value="PRK11720.1"/>
    <property type="match status" value="1"/>
</dbReference>
<evidence type="ECO:0000256" key="10">
    <source>
        <dbReference type="ARBA" id="ARBA00023144"/>
    </source>
</evidence>
<dbReference type="InterPro" id="IPR005850">
    <property type="entry name" value="GalP_Utransf_C"/>
</dbReference>
<comment type="catalytic activity">
    <reaction evidence="1">
        <text>alpha-D-galactose 1-phosphate + UDP-alpha-D-glucose = alpha-D-glucose 1-phosphate + UDP-alpha-D-galactose</text>
        <dbReference type="Rhea" id="RHEA:13989"/>
        <dbReference type="ChEBI" id="CHEBI:58336"/>
        <dbReference type="ChEBI" id="CHEBI:58601"/>
        <dbReference type="ChEBI" id="CHEBI:58885"/>
        <dbReference type="ChEBI" id="CHEBI:66914"/>
        <dbReference type="EC" id="2.7.7.12"/>
    </reaction>
</comment>
<dbReference type="FunFam" id="3.30.428.10:FF:000002">
    <property type="entry name" value="Galactose-1-phosphate uridylyltransferase"/>
    <property type="match status" value="1"/>
</dbReference>
<feature type="domain" description="Galactose-1-phosphate uridyl transferase C-terminal" evidence="16">
    <location>
        <begin position="188"/>
        <end position="348"/>
    </location>
</feature>
<dbReference type="RefSeq" id="WP_264847335.1">
    <property type="nucleotide sequence ID" value="NZ_BPMA01000052.1"/>
</dbReference>
<evidence type="ECO:0000313" key="19">
    <source>
        <dbReference type="Proteomes" id="UP001207736"/>
    </source>
</evidence>
<dbReference type="Proteomes" id="UP001207736">
    <property type="component" value="Unassembled WGS sequence"/>
</dbReference>
<accession>A0AAV5ASA7</accession>
<dbReference type="EMBL" id="BQKA01000007">
    <property type="protein sequence ID" value="GJM49459.1"/>
    <property type="molecule type" value="Genomic_DNA"/>
</dbReference>
<dbReference type="InterPro" id="IPR036265">
    <property type="entry name" value="HIT-like_sf"/>
</dbReference>
<dbReference type="InterPro" id="IPR005849">
    <property type="entry name" value="GalP_Utransf_N"/>
</dbReference>
<evidence type="ECO:0000256" key="3">
    <source>
        <dbReference type="ARBA" id="ARBA00010951"/>
    </source>
</evidence>
<evidence type="ECO:0000256" key="13">
    <source>
        <dbReference type="PIRSR" id="PIRSR000808-1"/>
    </source>
</evidence>
<dbReference type="PANTHER" id="PTHR11943">
    <property type="entry name" value="GALACTOSE-1-PHOSPHATE URIDYLYLTRANSFERASE"/>
    <property type="match status" value="1"/>
</dbReference>
<dbReference type="GO" id="GO:0008108">
    <property type="term" value="F:UDP-glucose:hexose-1-phosphate uridylyltransferase activity"/>
    <property type="evidence" value="ECO:0007669"/>
    <property type="project" value="UniProtKB-UniRule"/>
</dbReference>
<protein>
    <recommendedName>
        <fullName evidence="5 12">Galactose-1-phosphate uridylyltransferase</fullName>
        <ecNumber evidence="4 12">2.7.7.12</ecNumber>
    </recommendedName>
</protein>
<dbReference type="GO" id="GO:0033499">
    <property type="term" value="P:galactose catabolic process via UDP-galactose, Leloir pathway"/>
    <property type="evidence" value="ECO:0007669"/>
    <property type="project" value="TreeGrafter"/>
</dbReference>
<dbReference type="Proteomes" id="UP001208692">
    <property type="component" value="Unassembled WGS sequence"/>
</dbReference>
<dbReference type="SUPFAM" id="SSF54197">
    <property type="entry name" value="HIT-like"/>
    <property type="match status" value="2"/>
</dbReference>
<keyword evidence="10" id="KW-0299">Galactose metabolism</keyword>
<reference evidence="17 20" key="1">
    <citation type="submission" date="2021-11" db="EMBL/GenBank/DDBJ databases">
        <title>Draft genome sequence of Capnocytophaga sp. strain KC07075 isolated from cat oral cavity.</title>
        <authorList>
            <person name="Suzuki M."/>
            <person name="Imaoka K."/>
            <person name="Kimura M."/>
            <person name="Morikawa S."/>
            <person name="Maeda K."/>
        </authorList>
    </citation>
    <scope>NUCLEOTIDE SEQUENCE</scope>
    <source>
        <strain evidence="17">KC07075</strain>
        <strain evidence="18 20">KC07079</strain>
    </source>
</reference>
<feature type="binding site" evidence="14">
    <location>
        <position position="55"/>
    </location>
    <ligand>
        <name>Zn(2+)</name>
        <dbReference type="ChEBI" id="CHEBI:29105"/>
    </ligand>
</feature>
<dbReference type="Pfam" id="PF01087">
    <property type="entry name" value="GalP_UDP_transf"/>
    <property type="match status" value="1"/>
</dbReference>
<gene>
    <name evidence="17" type="primary">galT</name>
    <name evidence="17" type="ORF">RCZ15_04340</name>
    <name evidence="18" type="ORF">RCZ16_19510</name>
</gene>
<dbReference type="CDD" id="cd00608">
    <property type="entry name" value="GalT"/>
    <property type="match status" value="1"/>
</dbReference>
<evidence type="ECO:0000256" key="8">
    <source>
        <dbReference type="ARBA" id="ARBA00022723"/>
    </source>
</evidence>
<comment type="cofactor">
    <cofactor evidence="14">
        <name>Zn(2+)</name>
        <dbReference type="ChEBI" id="CHEBI:29105"/>
    </cofactor>
    <text evidence="14">Binds 1 zinc ion per subunit.</text>
</comment>
<dbReference type="Gene3D" id="3.30.428.10">
    <property type="entry name" value="HIT-like"/>
    <property type="match status" value="2"/>
</dbReference>
<comment type="similarity">
    <text evidence="3">Belongs to the galactose-1-phosphate uridylyltransferase type 1 family.</text>
</comment>
<feature type="binding site" evidence="14">
    <location>
        <position position="168"/>
    </location>
    <ligand>
        <name>Zn(2+)</name>
        <dbReference type="ChEBI" id="CHEBI:29105"/>
    </ligand>
</feature>
<organism evidence="17 19">
    <name type="scientific">Capnocytophaga catalasegens</name>
    <dbReference type="NCBI Taxonomy" id="1004260"/>
    <lineage>
        <taxon>Bacteria</taxon>
        <taxon>Pseudomonadati</taxon>
        <taxon>Bacteroidota</taxon>
        <taxon>Flavobacteriia</taxon>
        <taxon>Flavobacteriales</taxon>
        <taxon>Flavobacteriaceae</taxon>
        <taxon>Capnocytophaga</taxon>
    </lineage>
</organism>
<keyword evidence="20" id="KW-1185">Reference proteome</keyword>
<feature type="binding site" evidence="14">
    <location>
        <position position="52"/>
    </location>
    <ligand>
        <name>Zn(2+)</name>
        <dbReference type="ChEBI" id="CHEBI:29105"/>
    </ligand>
</feature>
<dbReference type="PIRSF" id="PIRSF000808">
    <property type="entry name" value="GalT"/>
    <property type="match status" value="1"/>
</dbReference>
<dbReference type="AlphaFoldDB" id="A0AAV5ASA7"/>
<dbReference type="GO" id="GO:0008270">
    <property type="term" value="F:zinc ion binding"/>
    <property type="evidence" value="ECO:0007669"/>
    <property type="project" value="InterPro"/>
</dbReference>
<feature type="domain" description="Galactose-1-phosphate uridyl transferase N-terminal" evidence="15">
    <location>
        <begin position="4"/>
        <end position="180"/>
    </location>
</feature>
<evidence type="ECO:0000259" key="16">
    <source>
        <dbReference type="Pfam" id="PF02744"/>
    </source>
</evidence>
<dbReference type="NCBIfam" id="TIGR00209">
    <property type="entry name" value="galT_1"/>
    <property type="match status" value="1"/>
</dbReference>
<evidence type="ECO:0000313" key="17">
    <source>
        <dbReference type="EMBL" id="GJM49459.1"/>
    </source>
</evidence>
<evidence type="ECO:0000256" key="7">
    <source>
        <dbReference type="ARBA" id="ARBA00022695"/>
    </source>
</evidence>
<dbReference type="FunFam" id="3.30.428.10:FF:000001">
    <property type="entry name" value="Galactose-1-phosphate uridylyltransferase"/>
    <property type="match status" value="1"/>
</dbReference>
<dbReference type="GO" id="GO:0005737">
    <property type="term" value="C:cytoplasm"/>
    <property type="evidence" value="ECO:0007669"/>
    <property type="project" value="TreeGrafter"/>
</dbReference>
<keyword evidence="11" id="KW-0119">Carbohydrate metabolism</keyword>
<dbReference type="PANTHER" id="PTHR11943:SF1">
    <property type="entry name" value="GALACTOSE-1-PHOSPHATE URIDYLYLTRANSFERASE"/>
    <property type="match status" value="1"/>
</dbReference>
<evidence type="ECO:0000256" key="12">
    <source>
        <dbReference type="NCBIfam" id="TIGR00209"/>
    </source>
</evidence>
<dbReference type="Pfam" id="PF02744">
    <property type="entry name" value="GalP_UDP_tr_C"/>
    <property type="match status" value="1"/>
</dbReference>
<evidence type="ECO:0000313" key="20">
    <source>
        <dbReference type="Proteomes" id="UP001208692"/>
    </source>
</evidence>
<evidence type="ECO:0000256" key="9">
    <source>
        <dbReference type="ARBA" id="ARBA00022833"/>
    </source>
</evidence>
<evidence type="ECO:0000256" key="6">
    <source>
        <dbReference type="ARBA" id="ARBA00022679"/>
    </source>
</evidence>
<feature type="binding site" evidence="14">
    <location>
        <position position="117"/>
    </location>
    <ligand>
        <name>Zn(2+)</name>
        <dbReference type="ChEBI" id="CHEBI:29105"/>
    </ligand>
</feature>
<evidence type="ECO:0000256" key="11">
    <source>
        <dbReference type="ARBA" id="ARBA00023277"/>
    </source>
</evidence>
<dbReference type="InterPro" id="IPR001937">
    <property type="entry name" value="GalP_UDPtransf1"/>
</dbReference>
<comment type="caution">
    <text evidence="17">The sequence shown here is derived from an EMBL/GenBank/DDBJ whole genome shotgun (WGS) entry which is preliminary data.</text>
</comment>
<keyword evidence="9 14" id="KW-0862">Zinc</keyword>
<keyword evidence="7 17" id="KW-0548">Nucleotidyltransferase</keyword>
<evidence type="ECO:0000256" key="5">
    <source>
        <dbReference type="ARBA" id="ARBA00016340"/>
    </source>
</evidence>
<proteinExistence type="inferred from homology"/>
<dbReference type="EMBL" id="BQKB01000043">
    <property type="protein sequence ID" value="GJM53635.1"/>
    <property type="molecule type" value="Genomic_DNA"/>
</dbReference>
<sequence length="349" mass="40393">MNIFDPKEHSHRRYNPLLDEWILVSPHRAKRPWQGQQEKASEEKSTPYDSQCYLCPTNTRANGEKNPKYTDVFVFTNDFSALQNEELPEVELAESTSLFKAKPESGICRVVCFSPRHDLTLPQMEHSSIEKIVQTWIDEYNYLGNMPHINHVQIIENKGSIMGCSNPHPHGQIWAQKSVPTLVKKLDEQQKNYFKTNKVTLLSDYVKAELEKKERIVAENSDFVALVPFWAVWPYETMIISKRNIPAINQFSSQEVTNFAKILKVLTTKYDNLFETSFPYSAGIHQAPTNGKANEHWHFHMNFYPPLLRSATIKKFMAGYELLAESARDITPEQSAKRLRELSDVHYKS</sequence>
<evidence type="ECO:0000256" key="4">
    <source>
        <dbReference type="ARBA" id="ARBA00012384"/>
    </source>
</evidence>
<evidence type="ECO:0000313" key="18">
    <source>
        <dbReference type="EMBL" id="GJM53635.1"/>
    </source>
</evidence>
<feature type="active site" description="Tele-UMP-histidine intermediate" evidence="13">
    <location>
        <position position="170"/>
    </location>
</feature>
<dbReference type="EC" id="2.7.7.12" evidence="4 12"/>
<evidence type="ECO:0000259" key="15">
    <source>
        <dbReference type="Pfam" id="PF01087"/>
    </source>
</evidence>
<keyword evidence="6" id="KW-0808">Transferase</keyword>
<evidence type="ECO:0000256" key="14">
    <source>
        <dbReference type="PIRSR" id="PIRSR000808-3"/>
    </source>
</evidence>
<comment type="pathway">
    <text evidence="2">Carbohydrate metabolism; galactose metabolism.</text>
</comment>